<dbReference type="HOGENOM" id="CLU_2864551_0_0_6"/>
<sequence>MSTDGTSSASLILADGYSYTELIPAPGPPGDPAATGFIRIFHAFFSPAEEELPAQSAGCLPLVVPEQS</sequence>
<dbReference type="AlphaFoldDB" id="L0GP83"/>
<accession>L0GP83</accession>
<evidence type="ECO:0000313" key="1">
    <source>
        <dbReference type="EMBL" id="AGA87129.1"/>
    </source>
</evidence>
<gene>
    <name evidence="1" type="ORF">Psest_2613</name>
</gene>
<dbReference type="STRING" id="644801.Psest_2613"/>
<dbReference type="PATRIC" id="fig|644801.3.peg.2553"/>
<dbReference type="KEGG" id="psh:Psest_2613"/>
<proteinExistence type="predicted"/>
<dbReference type="eggNOG" id="ENOG5031KFX">
    <property type="taxonomic scope" value="Bacteria"/>
</dbReference>
<dbReference type="Proteomes" id="UP000010820">
    <property type="component" value="Chromosome"/>
</dbReference>
<protein>
    <submittedName>
        <fullName evidence="1">Uncharacterized protein</fullName>
    </submittedName>
</protein>
<evidence type="ECO:0000313" key="2">
    <source>
        <dbReference type="Proteomes" id="UP000010820"/>
    </source>
</evidence>
<name>L0GP83_STUST</name>
<organism evidence="1 2">
    <name type="scientific">Stutzerimonas stutzeri RCH2</name>
    <dbReference type="NCBI Taxonomy" id="644801"/>
    <lineage>
        <taxon>Bacteria</taxon>
        <taxon>Pseudomonadati</taxon>
        <taxon>Pseudomonadota</taxon>
        <taxon>Gammaproteobacteria</taxon>
        <taxon>Pseudomonadales</taxon>
        <taxon>Pseudomonadaceae</taxon>
        <taxon>Stutzerimonas</taxon>
    </lineage>
</organism>
<dbReference type="RefSeq" id="WP_015277385.1">
    <property type="nucleotide sequence ID" value="NC_019936.1"/>
</dbReference>
<reference evidence="1 2" key="1">
    <citation type="submission" date="2011-10" db="EMBL/GenBank/DDBJ databases">
        <title>Complete sequence of chromosome of Pseudomonas stutzeri RCH2.</title>
        <authorList>
            <consortium name="US DOE Joint Genome Institute"/>
            <person name="Lucas S."/>
            <person name="Han J."/>
            <person name="Lapidus A."/>
            <person name="Cheng J.-F."/>
            <person name="Goodwin L."/>
            <person name="Pitluck S."/>
            <person name="Peters L."/>
            <person name="Ovchinnikova G."/>
            <person name="Zeytun A."/>
            <person name="Lu M."/>
            <person name="Detter J.C."/>
            <person name="Han C."/>
            <person name="Tapia R."/>
            <person name="Land M."/>
            <person name="Hauser L."/>
            <person name="Kyrpides N."/>
            <person name="Ivanova N."/>
            <person name="Pagani I."/>
            <person name="Chakraborty R."/>
            <person name="Arkin A."/>
            <person name="Dehal P."/>
            <person name="Wall J."/>
            <person name="Hazen T."/>
            <person name="Woyke T."/>
        </authorList>
    </citation>
    <scope>NUCLEOTIDE SEQUENCE [LARGE SCALE GENOMIC DNA]</scope>
    <source>
        <strain evidence="1 2">RCH2</strain>
    </source>
</reference>
<dbReference type="EMBL" id="CP003071">
    <property type="protein sequence ID" value="AGA87129.1"/>
    <property type="molecule type" value="Genomic_DNA"/>
</dbReference>